<dbReference type="Gene3D" id="3.40.50.410">
    <property type="entry name" value="von Willebrand factor, type A domain"/>
    <property type="match status" value="1"/>
</dbReference>
<dbReference type="InterPro" id="IPR036465">
    <property type="entry name" value="vWFA_dom_sf"/>
</dbReference>
<dbReference type="PROSITE" id="PS51468">
    <property type="entry name" value="VIT"/>
    <property type="match status" value="1"/>
</dbReference>
<dbReference type="Pfam" id="PF13768">
    <property type="entry name" value="VWA_3"/>
    <property type="match status" value="1"/>
</dbReference>
<dbReference type="AlphaFoldDB" id="A0AAD7EY03"/>
<evidence type="ECO:0000259" key="2">
    <source>
        <dbReference type="PROSITE" id="PS50234"/>
    </source>
</evidence>
<dbReference type="InterPro" id="IPR013694">
    <property type="entry name" value="VIT"/>
</dbReference>
<reference evidence="4" key="1">
    <citation type="submission" date="2023-03" db="EMBL/GenBank/DDBJ databases">
        <title>Massive genome expansion in bonnet fungi (Mycena s.s.) driven by repeated elements and novel gene families across ecological guilds.</title>
        <authorList>
            <consortium name="Lawrence Berkeley National Laboratory"/>
            <person name="Harder C.B."/>
            <person name="Miyauchi S."/>
            <person name="Viragh M."/>
            <person name="Kuo A."/>
            <person name="Thoen E."/>
            <person name="Andreopoulos B."/>
            <person name="Lu D."/>
            <person name="Skrede I."/>
            <person name="Drula E."/>
            <person name="Henrissat B."/>
            <person name="Morin E."/>
            <person name="Kohler A."/>
            <person name="Barry K."/>
            <person name="LaButti K."/>
            <person name="Morin E."/>
            <person name="Salamov A."/>
            <person name="Lipzen A."/>
            <person name="Mereny Z."/>
            <person name="Hegedus B."/>
            <person name="Baldrian P."/>
            <person name="Stursova M."/>
            <person name="Weitz H."/>
            <person name="Taylor A."/>
            <person name="Grigoriev I.V."/>
            <person name="Nagy L.G."/>
            <person name="Martin F."/>
            <person name="Kauserud H."/>
        </authorList>
    </citation>
    <scope>NUCLEOTIDE SEQUENCE</scope>
    <source>
        <strain evidence="4">CBHHK002</strain>
    </source>
</reference>
<gene>
    <name evidence="4" type="ORF">DFH08DRAFT_70037</name>
</gene>
<dbReference type="SUPFAM" id="SSF53300">
    <property type="entry name" value="vWA-like"/>
    <property type="match status" value="1"/>
</dbReference>
<feature type="domain" description="VIT" evidence="3">
    <location>
        <begin position="8"/>
        <end position="137"/>
    </location>
</feature>
<dbReference type="SMART" id="SM00609">
    <property type="entry name" value="VIT"/>
    <property type="match status" value="1"/>
</dbReference>
<evidence type="ECO:0000313" key="5">
    <source>
        <dbReference type="Proteomes" id="UP001218218"/>
    </source>
</evidence>
<dbReference type="SMART" id="SM00327">
    <property type="entry name" value="VWA"/>
    <property type="match status" value="1"/>
</dbReference>
<name>A0AAD7EY03_9AGAR</name>
<dbReference type="Proteomes" id="UP001218218">
    <property type="component" value="Unassembled WGS sequence"/>
</dbReference>
<evidence type="ECO:0000313" key="4">
    <source>
        <dbReference type="EMBL" id="KAJ7353699.1"/>
    </source>
</evidence>
<comment type="caution">
    <text evidence="4">The sequence shown here is derived from an EMBL/GenBank/DDBJ whole genome shotgun (WGS) entry which is preliminary data.</text>
</comment>
<keyword evidence="5" id="KW-1185">Reference proteome</keyword>
<dbReference type="PANTHER" id="PTHR45737:SF6">
    <property type="entry name" value="VON WILLEBRAND FACTOR A DOMAIN-CONTAINING PROTEIN 5A"/>
    <property type="match status" value="1"/>
</dbReference>
<feature type="compositionally biased region" description="Low complexity" evidence="1">
    <location>
        <begin position="766"/>
        <end position="776"/>
    </location>
</feature>
<dbReference type="PROSITE" id="PS50234">
    <property type="entry name" value="VWFA"/>
    <property type="match status" value="1"/>
</dbReference>
<protein>
    <submittedName>
        <fullName evidence="4">von Willebrand factor type A domain-containing protein</fullName>
    </submittedName>
</protein>
<feature type="region of interest" description="Disordered" evidence="1">
    <location>
        <begin position="766"/>
        <end position="821"/>
    </location>
</feature>
<feature type="domain" description="VWFA" evidence="2">
    <location>
        <begin position="287"/>
        <end position="466"/>
    </location>
</feature>
<dbReference type="EMBL" id="JARIHO010000011">
    <property type="protein sequence ID" value="KAJ7353699.1"/>
    <property type="molecule type" value="Genomic_DNA"/>
</dbReference>
<dbReference type="PANTHER" id="PTHR45737">
    <property type="entry name" value="VON WILLEBRAND FACTOR A DOMAIN-CONTAINING PROTEIN 5A"/>
    <property type="match status" value="1"/>
</dbReference>
<dbReference type="Pfam" id="PF08487">
    <property type="entry name" value="VIT"/>
    <property type="match status" value="1"/>
</dbReference>
<organism evidence="4 5">
    <name type="scientific">Mycena albidolilacea</name>
    <dbReference type="NCBI Taxonomy" id="1033008"/>
    <lineage>
        <taxon>Eukaryota</taxon>
        <taxon>Fungi</taxon>
        <taxon>Dikarya</taxon>
        <taxon>Basidiomycota</taxon>
        <taxon>Agaricomycotina</taxon>
        <taxon>Agaricomycetes</taxon>
        <taxon>Agaricomycetidae</taxon>
        <taxon>Agaricales</taxon>
        <taxon>Marasmiineae</taxon>
        <taxon>Mycenaceae</taxon>
        <taxon>Mycena</taxon>
    </lineage>
</organism>
<feature type="region of interest" description="Disordered" evidence="1">
    <location>
        <begin position="843"/>
        <end position="884"/>
    </location>
</feature>
<evidence type="ECO:0000259" key="3">
    <source>
        <dbReference type="PROSITE" id="PS51468"/>
    </source>
</evidence>
<dbReference type="InterPro" id="IPR002035">
    <property type="entry name" value="VWF_A"/>
</dbReference>
<evidence type="ECO:0000256" key="1">
    <source>
        <dbReference type="SAM" id="MobiDB-lite"/>
    </source>
</evidence>
<sequence>MSYHALPIYGLYYYYQQRTVSLPLLGVRAEATIKELAAQVKLTQTYGNDATFPIEAKYSFPIPARASVCSFVMIKQDGTRVVGSVLEKQEARETYDTAVAQGQQASLMEQQTPDVFQVSVGNIPSSEQVQIELVYATELSEDEENDSIRFHLPVHIGARYGEAPQSKPSFGGNVFISSSSPTPFLTLAMSVEAIAPISKIGCPSHSVSTELGPDSKLPNFKELPFSNYARVSLSSDSPLDKDFVLTIKSAGLDAPRCVAELHPEHDTVALGLTLVPRFKLPDLSRQEFVFMVDRSGSMGGKRIEAAKKALVIMLRALPHQDSLFQITSFGSRVTSLWGQGSQPYNQQTLEEATRHVDAMRADYGGTEIRAALQHCFKARKAKRPTSLLVLTDGDAWDLDGVLSEVKAAVAGAPKSAYLRVSVLGIGNSASTAMCEGMARVGNGTCMMVGEEETTFTGKIARMLKAAKTPPISNINIDWGRPAAKELSKGKGKEPAPPDFDDDFEIVEPVNKKKTLNIFDESVDDPMDVDSTPAPPPPPVVLAEFPPVQQAPFKIHNLFPSIRLNIYAILQGRTIPNTVTIRGNTADGAEIELPVPVTLSHLQNAPGAPPAVHALAARKIIQDLEDGQHALKATLANPDDTDLLARTVKASIVRLGKTYSVVSSHTSFVAVDETNPAAPPAQLLYTAAYVGATAPPPGFVGFAPVMSVRPPAQRASAAVASMASRSSGGGYGAQMFSMAPSPSSVSAAYGAPPGPLPSAGFMFSGMGGSSSARGSVGTPTSGSAPRPWPAHDARTPQMAAPAAPTRRASEDHSRRASMASSIPAQVMSAAPQLQQQASLSASYFEPPLPPTDVARGTNVSRGRTSMVPARRTSVAPAGRASAAPVRSGDPLEALARLQAFDGCFSLEILSVISLKSDIQAVRAVFPAGAADGLVASVLAMAFLSTKLGAGVDRDTWEGIYEKAQQYVEDALQKLGSAETAEGLEAKVVQLLV</sequence>
<proteinExistence type="predicted"/>
<accession>A0AAD7EY03</accession>